<comment type="caution">
    <text evidence="2">The sequence shown here is derived from an EMBL/GenBank/DDBJ whole genome shotgun (WGS) entry which is preliminary data.</text>
</comment>
<protein>
    <submittedName>
        <fullName evidence="2">Uncharacterized protein</fullName>
    </submittedName>
</protein>
<evidence type="ECO:0000313" key="2">
    <source>
        <dbReference type="EMBL" id="EXZ46656.1"/>
    </source>
</evidence>
<reference evidence="2 3" key="1">
    <citation type="submission" date="2014-02" db="EMBL/GenBank/DDBJ databases">
        <authorList>
            <person name="Sears C."/>
            <person name="Carroll K."/>
            <person name="Sack B.R."/>
            <person name="Qadri F."/>
            <person name="Myers L.L."/>
            <person name="Chung G.-T."/>
            <person name="Escheverria P."/>
            <person name="Fraser C.M."/>
            <person name="Sadzewicz L."/>
            <person name="Shefchek K.A."/>
            <person name="Tallon L."/>
            <person name="Das S.P."/>
            <person name="Daugherty S."/>
            <person name="Mongodin E.F."/>
        </authorList>
    </citation>
    <scope>NUCLEOTIDE SEQUENCE [LARGE SCALE GENOMIC DNA]</scope>
    <source>
        <strain evidence="2 3">2-F-2 #4</strain>
    </source>
</reference>
<proteinExistence type="predicted"/>
<gene>
    <name evidence="2" type="ORF">M076_0116</name>
</gene>
<evidence type="ECO:0000313" key="3">
    <source>
        <dbReference type="Proteomes" id="UP000022272"/>
    </source>
</evidence>
<feature type="transmembrane region" description="Helical" evidence="1">
    <location>
        <begin position="20"/>
        <end position="38"/>
    </location>
</feature>
<accession>A0A016C1E9</accession>
<dbReference type="Proteomes" id="UP000022272">
    <property type="component" value="Unassembled WGS sequence"/>
</dbReference>
<sequence length="44" mass="4968">MTTLDTPVLSTIPMLPNCRYGFLPEIALGYLILVDVLFKRKISN</sequence>
<organism evidence="2 3">
    <name type="scientific">Bacteroides fragilis str. 2-F-2 #4</name>
    <dbReference type="NCBI Taxonomy" id="1339280"/>
    <lineage>
        <taxon>Bacteria</taxon>
        <taxon>Pseudomonadati</taxon>
        <taxon>Bacteroidota</taxon>
        <taxon>Bacteroidia</taxon>
        <taxon>Bacteroidales</taxon>
        <taxon>Bacteroidaceae</taxon>
        <taxon>Bacteroides</taxon>
    </lineage>
</organism>
<dbReference type="AlphaFoldDB" id="A0A016C1E9"/>
<dbReference type="EMBL" id="JGDM01000006">
    <property type="protein sequence ID" value="EXZ46656.1"/>
    <property type="molecule type" value="Genomic_DNA"/>
</dbReference>
<keyword evidence="1" id="KW-0812">Transmembrane</keyword>
<name>A0A016C1E9_BACFG</name>
<evidence type="ECO:0000256" key="1">
    <source>
        <dbReference type="SAM" id="Phobius"/>
    </source>
</evidence>
<keyword evidence="1" id="KW-1133">Transmembrane helix</keyword>
<keyword evidence="1" id="KW-0472">Membrane</keyword>